<feature type="coiled-coil region" evidence="1">
    <location>
        <begin position="77"/>
        <end position="104"/>
    </location>
</feature>
<sequence length="772" mass="84204">MADKVVIVEIQYDVDAAIQNVVKLNDVVEVQKTKQVALKENLKAGVISWEEYNKKLTESQVITGKANAERKTTIQSMSAEKGSLNELRAAVKTLTDERNKLNLNTAEGRKRVNEINKTLDQHNAIIKENVDGLTKQKIGIGGYGDALKNIPGPIGGVINGIVGMTKASLAFIATPIGMVIAAIGLALGALMKYFKGSEEGQNRLNKVTNIAKGIWEALMNVVEKVGEIIFDVVSKPRESIEKLGNLIKENLINRFEAFGVMGKAIVKILKGDFKEGFKELAEGGVQAVTGVTDSFDKMKNAVESVNGALKGIVEDTKKNIAMSIKLSDIQAAIDKRERAMIVDREKTRVSVAEKILQSKRKDLNSEAQRLVLLEAAKKEIIDLVTREEALATMRLEAAKLNLKINGEEKEFLDAVAEAEANLISKKAEGLEERRRIESQISILNLEAVEEVINLDDMMFDNFEDGMKTSEEQDIKRAEGIIERNKFLRDLRQEDLDQALSDMQRIIDATQDMADARITIMQDAFAKIATINWDEVEGTKEGFIAIGQAASGLTNLIIAGQQKAFNNLEANKQKELDLYEGNKAMQDAINRRYARKELELKKKQFTQDKIKAIVDSSIATILAVLKAGIVTPLGIAIGILGAAGTTAIAAKRFEPSLAEGGAIIGGLPHSQGGTHFIGSDGSRFEAERGEAMFVMKKDATAEIAALSAINEQFGGRSWTGRPAAHLAEGGEVSTQNLQSEVAAEFRRTPIVVKVGDIVTGMTDYNNTKNVGVL</sequence>
<name>A0A0G1PDP4_9BACT</name>
<dbReference type="AlphaFoldDB" id="A0A0G1PDP4"/>
<keyword evidence="2" id="KW-0472">Membrane</keyword>
<organism evidence="3 4">
    <name type="scientific">Candidatus Uhrbacteria bacterium GW2011_GWF2_46_218</name>
    <dbReference type="NCBI Taxonomy" id="1619001"/>
    <lineage>
        <taxon>Bacteria</taxon>
        <taxon>Candidatus Uhriibacteriota</taxon>
    </lineage>
</organism>
<dbReference type="EMBL" id="LCMG01000033">
    <property type="protein sequence ID" value="KKU30861.1"/>
    <property type="molecule type" value="Genomic_DNA"/>
</dbReference>
<evidence type="ECO:0000256" key="1">
    <source>
        <dbReference type="SAM" id="Coils"/>
    </source>
</evidence>
<keyword evidence="2" id="KW-1133">Transmembrane helix</keyword>
<dbReference type="Proteomes" id="UP000034705">
    <property type="component" value="Unassembled WGS sequence"/>
</dbReference>
<keyword evidence="2" id="KW-0812">Transmembrane</keyword>
<proteinExistence type="predicted"/>
<evidence type="ECO:0000313" key="4">
    <source>
        <dbReference type="Proteomes" id="UP000034705"/>
    </source>
</evidence>
<evidence type="ECO:0000313" key="3">
    <source>
        <dbReference type="EMBL" id="KKU30861.1"/>
    </source>
</evidence>
<evidence type="ECO:0000256" key="2">
    <source>
        <dbReference type="SAM" id="Phobius"/>
    </source>
</evidence>
<gene>
    <name evidence="3" type="ORF">UX45_C0033G0010</name>
</gene>
<comment type="caution">
    <text evidence="3">The sequence shown here is derived from an EMBL/GenBank/DDBJ whole genome shotgun (WGS) entry which is preliminary data.</text>
</comment>
<reference evidence="3 4" key="1">
    <citation type="journal article" date="2015" name="Nature">
        <title>rRNA introns, odd ribosomes, and small enigmatic genomes across a large radiation of phyla.</title>
        <authorList>
            <person name="Brown C.T."/>
            <person name="Hug L.A."/>
            <person name="Thomas B.C."/>
            <person name="Sharon I."/>
            <person name="Castelle C.J."/>
            <person name="Singh A."/>
            <person name="Wilkins M.J."/>
            <person name="Williams K.H."/>
            <person name="Banfield J.F."/>
        </authorList>
    </citation>
    <scope>NUCLEOTIDE SEQUENCE [LARGE SCALE GENOMIC DNA]</scope>
</reference>
<keyword evidence="1" id="KW-0175">Coiled coil</keyword>
<protein>
    <submittedName>
        <fullName evidence="3">Uncharacterized protein</fullName>
    </submittedName>
</protein>
<feature type="transmembrane region" description="Helical" evidence="2">
    <location>
        <begin position="169"/>
        <end position="194"/>
    </location>
</feature>
<accession>A0A0G1PDP4</accession>